<evidence type="ECO:0000313" key="2">
    <source>
        <dbReference type="Proteomes" id="UP000011980"/>
    </source>
</evidence>
<reference evidence="1 2" key="1">
    <citation type="submission" date="2013-01" db="EMBL/GenBank/DDBJ databases">
        <authorList>
            <person name="Harkins D.M."/>
            <person name="Durkin A.S."/>
            <person name="Brinkac L.M."/>
            <person name="Haft D.H."/>
            <person name="Selengut J.D."/>
            <person name="Sanka R."/>
            <person name="DePew J."/>
            <person name="Purushe J."/>
            <person name="Galloway R.L."/>
            <person name="Vinetz J.M."/>
            <person name="Sutton G.G."/>
            <person name="Nierman W.C."/>
            <person name="Fouts D.E."/>
        </authorList>
    </citation>
    <scope>NUCLEOTIDE SEQUENCE [LARGE SCALE GENOMIC DNA]</scope>
    <source>
        <strain evidence="1 2">Nikolaevo</strain>
    </source>
</reference>
<comment type="caution">
    <text evidence="1">The sequence shown here is derived from an EMBL/GenBank/DDBJ whole genome shotgun (WGS) entry which is preliminary data.</text>
</comment>
<proteinExistence type="predicted"/>
<sequence length="38" mass="4331">MAYLYGTFTISIWSNKDSVLLKLKMDWNSVMGLNGFSV</sequence>
<dbReference type="EMBL" id="ANCE01000025">
    <property type="protein sequence ID" value="EMK25858.1"/>
    <property type="molecule type" value="Genomic_DNA"/>
</dbReference>
<dbReference type="Proteomes" id="UP000011980">
    <property type="component" value="Unassembled WGS sequence"/>
</dbReference>
<gene>
    <name evidence="1" type="ORF">LEP1GSC008_2357</name>
</gene>
<protein>
    <submittedName>
        <fullName evidence="1">Uncharacterized protein</fullName>
    </submittedName>
</protein>
<name>M6FAQ4_9LEPT</name>
<dbReference type="AlphaFoldDB" id="M6FAQ4"/>
<evidence type="ECO:0000313" key="1">
    <source>
        <dbReference type="EMBL" id="EMK25858.1"/>
    </source>
</evidence>
<organism evidence="1 2">
    <name type="scientific">Leptospira kirschneri serovar Bulgarica str. Nikolaevo</name>
    <dbReference type="NCBI Taxonomy" id="1240687"/>
    <lineage>
        <taxon>Bacteria</taxon>
        <taxon>Pseudomonadati</taxon>
        <taxon>Spirochaetota</taxon>
        <taxon>Spirochaetia</taxon>
        <taxon>Leptospirales</taxon>
        <taxon>Leptospiraceae</taxon>
        <taxon>Leptospira</taxon>
    </lineage>
</organism>
<accession>M6FAQ4</accession>